<dbReference type="SUPFAM" id="SSF55811">
    <property type="entry name" value="Nudix"/>
    <property type="match status" value="1"/>
</dbReference>
<keyword evidence="5" id="KW-0378">Hydrolase</keyword>
<protein>
    <recommendedName>
        <fullName evidence="4">GDP-mannose pyrophosphatase</fullName>
    </recommendedName>
    <alternativeName>
        <fullName evidence="6">GDP-mannose hydrolase</fullName>
    </alternativeName>
    <alternativeName>
        <fullName evidence="7">GDPMK</fullName>
    </alternativeName>
</protein>
<dbReference type="EMBL" id="LNTY01000006">
    <property type="protein sequence ID" value="KXF83148.1"/>
    <property type="molecule type" value="Genomic_DNA"/>
</dbReference>
<evidence type="ECO:0000256" key="1">
    <source>
        <dbReference type="ARBA" id="ARBA00000847"/>
    </source>
</evidence>
<evidence type="ECO:0000313" key="10">
    <source>
        <dbReference type="Proteomes" id="UP000070529"/>
    </source>
</evidence>
<evidence type="ECO:0000256" key="3">
    <source>
        <dbReference type="ARBA" id="ARBA00007275"/>
    </source>
</evidence>
<dbReference type="OrthoDB" id="9806150at2"/>
<gene>
    <name evidence="9" type="ORF">ATN88_05425</name>
</gene>
<evidence type="ECO:0000256" key="6">
    <source>
        <dbReference type="ARBA" id="ARBA00032162"/>
    </source>
</evidence>
<comment type="caution">
    <text evidence="9">The sequence shown here is derived from an EMBL/GenBank/DDBJ whole genome shotgun (WGS) entry which is preliminary data.</text>
</comment>
<keyword evidence="10" id="KW-1185">Reference proteome</keyword>
<dbReference type="PROSITE" id="PS51462">
    <property type="entry name" value="NUDIX"/>
    <property type="match status" value="1"/>
</dbReference>
<reference evidence="9 10" key="1">
    <citation type="submission" date="2015-11" db="EMBL/GenBank/DDBJ databases">
        <title>Genomic Taxonomy of the Vibrionaceae.</title>
        <authorList>
            <person name="Gomez-Gil B."/>
            <person name="Enciso-Ibarra J."/>
        </authorList>
    </citation>
    <scope>NUCLEOTIDE SEQUENCE [LARGE SCALE GENOMIC DNA]</scope>
    <source>
        <strain evidence="9 10">CAIM 912</strain>
    </source>
</reference>
<dbReference type="Pfam" id="PF00293">
    <property type="entry name" value="NUDIX"/>
    <property type="match status" value="1"/>
</dbReference>
<comment type="similarity">
    <text evidence="3">Belongs to the Nudix hydrolase family. NudK subfamily.</text>
</comment>
<dbReference type="InterPro" id="IPR000086">
    <property type="entry name" value="NUDIX_hydrolase_dom"/>
</dbReference>
<evidence type="ECO:0000259" key="8">
    <source>
        <dbReference type="PROSITE" id="PS51462"/>
    </source>
</evidence>
<dbReference type="Proteomes" id="UP000070529">
    <property type="component" value="Unassembled WGS sequence"/>
</dbReference>
<proteinExistence type="inferred from homology"/>
<dbReference type="Gene3D" id="3.90.79.10">
    <property type="entry name" value="Nucleoside Triphosphate Pyrophosphohydrolase"/>
    <property type="match status" value="1"/>
</dbReference>
<evidence type="ECO:0000256" key="4">
    <source>
        <dbReference type="ARBA" id="ARBA00016377"/>
    </source>
</evidence>
<dbReference type="AlphaFoldDB" id="A0A135ICN2"/>
<evidence type="ECO:0000256" key="2">
    <source>
        <dbReference type="ARBA" id="ARBA00001946"/>
    </source>
</evidence>
<sequence length="173" mass="19440">MAEPTVLQRWKRFTLEEKVHTLPNGLETPHITLAHPGAVLILPVANDGKLVLLRQYRPSIEAWIYEFPAGTLENAEDILECAKRELAEEAKLSATEWHSLGESLPAPGFCNESQYLYLAKNLAHADAEMDEDEVIEVVHFSVEDVKSMIINNEIRDSKTIVAFCRAQLMGLIT</sequence>
<feature type="domain" description="Nudix hydrolase" evidence="8">
    <location>
        <begin position="33"/>
        <end position="162"/>
    </location>
</feature>
<accession>A0A135ICN2</accession>
<dbReference type="RefSeq" id="WP_067410875.1">
    <property type="nucleotide sequence ID" value="NZ_LNTY01000006.1"/>
</dbReference>
<evidence type="ECO:0000256" key="7">
    <source>
        <dbReference type="ARBA" id="ARBA00032272"/>
    </source>
</evidence>
<evidence type="ECO:0000313" key="9">
    <source>
        <dbReference type="EMBL" id="KXF83148.1"/>
    </source>
</evidence>
<dbReference type="PANTHER" id="PTHR11839:SF18">
    <property type="entry name" value="NUDIX HYDROLASE DOMAIN-CONTAINING PROTEIN"/>
    <property type="match status" value="1"/>
</dbReference>
<comment type="catalytic activity">
    <reaction evidence="1">
        <text>GDP-alpha-D-mannose + H2O = alpha-D-mannose 1-phosphate + GMP + 2 H(+)</text>
        <dbReference type="Rhea" id="RHEA:27978"/>
        <dbReference type="ChEBI" id="CHEBI:15377"/>
        <dbReference type="ChEBI" id="CHEBI:15378"/>
        <dbReference type="ChEBI" id="CHEBI:57527"/>
        <dbReference type="ChEBI" id="CHEBI:58115"/>
        <dbReference type="ChEBI" id="CHEBI:58409"/>
    </reaction>
</comment>
<dbReference type="PANTHER" id="PTHR11839">
    <property type="entry name" value="UDP/ADP-SUGAR PYROPHOSPHATASE"/>
    <property type="match status" value="1"/>
</dbReference>
<dbReference type="CDD" id="cd03424">
    <property type="entry name" value="NUDIX_ADPRase_Nudt5_UGPPase_Nudt14"/>
    <property type="match status" value="1"/>
</dbReference>
<dbReference type="GO" id="GO:0019693">
    <property type="term" value="P:ribose phosphate metabolic process"/>
    <property type="evidence" value="ECO:0007669"/>
    <property type="project" value="TreeGrafter"/>
</dbReference>
<evidence type="ECO:0000256" key="5">
    <source>
        <dbReference type="ARBA" id="ARBA00022801"/>
    </source>
</evidence>
<dbReference type="GO" id="GO:0016787">
    <property type="term" value="F:hydrolase activity"/>
    <property type="evidence" value="ECO:0007669"/>
    <property type="project" value="UniProtKB-KW"/>
</dbReference>
<dbReference type="STRING" id="294935.ATN88_05425"/>
<dbReference type="InterPro" id="IPR015797">
    <property type="entry name" value="NUDIX_hydrolase-like_dom_sf"/>
</dbReference>
<organism evidence="9 10">
    <name type="scientific">Enterovibrio coralii</name>
    <dbReference type="NCBI Taxonomy" id="294935"/>
    <lineage>
        <taxon>Bacteria</taxon>
        <taxon>Pseudomonadati</taxon>
        <taxon>Pseudomonadota</taxon>
        <taxon>Gammaproteobacteria</taxon>
        <taxon>Vibrionales</taxon>
        <taxon>Vibrionaceae</taxon>
        <taxon>Enterovibrio</taxon>
    </lineage>
</organism>
<name>A0A135ICN2_9GAMM</name>
<dbReference type="GO" id="GO:0006753">
    <property type="term" value="P:nucleoside phosphate metabolic process"/>
    <property type="evidence" value="ECO:0007669"/>
    <property type="project" value="TreeGrafter"/>
</dbReference>
<comment type="cofactor">
    <cofactor evidence="2">
        <name>Mg(2+)</name>
        <dbReference type="ChEBI" id="CHEBI:18420"/>
    </cofactor>
</comment>